<dbReference type="Proteomes" id="UP000549765">
    <property type="component" value="Unassembled WGS sequence"/>
</dbReference>
<proteinExistence type="predicted"/>
<accession>A0A7X6N317</accession>
<protein>
    <submittedName>
        <fullName evidence="1">Uncharacterized protein</fullName>
    </submittedName>
</protein>
<gene>
    <name evidence="1" type="ORF">HF964_08220</name>
</gene>
<keyword evidence="2" id="KW-1185">Reference proteome</keyword>
<dbReference type="AlphaFoldDB" id="A0A7X6N317"/>
<name>A0A7X6N317_9LACO</name>
<evidence type="ECO:0000313" key="2">
    <source>
        <dbReference type="Proteomes" id="UP000549765"/>
    </source>
</evidence>
<dbReference type="EMBL" id="JAAXPN010000009">
    <property type="protein sequence ID" value="NKZ24778.1"/>
    <property type="molecule type" value="Genomic_DNA"/>
</dbReference>
<sequence>MQGTVPLVQYKLRPYIAPLSKNESDDTIISGKAFQKGDKIQIYINGNEIYDLQNQADELGEKAKTTFASRRDGTWKFNIGKTKANDTIKVVESNDYVDLSIPVEIKDDKQTTINPSNNQPPKLPTPPTIASIGALDFGTIPLQANPIVHKTFQNWTMKINNQDKQPWHVTAQTNNNQDFAVMYNSISLTNNPKRIASSSNGENNLIKTSGFSIEFDLRNLKYNQMYSKQVKLTLVTGPQWIFIN</sequence>
<reference evidence="1 2" key="1">
    <citation type="submission" date="2020-04" db="EMBL/GenBank/DDBJ databases">
        <title>MicrobeNet Type strains.</title>
        <authorList>
            <person name="Nicholson A.C."/>
        </authorList>
    </citation>
    <scope>NUCLEOTIDE SEQUENCE [LARGE SCALE GENOMIC DNA]</scope>
    <source>
        <strain evidence="1 2">CCUG 61472</strain>
    </source>
</reference>
<evidence type="ECO:0000313" key="1">
    <source>
        <dbReference type="EMBL" id="NKZ24778.1"/>
    </source>
</evidence>
<comment type="caution">
    <text evidence="1">The sequence shown here is derived from an EMBL/GenBank/DDBJ whole genome shotgun (WGS) entry which is preliminary data.</text>
</comment>
<organism evidence="1 2">
    <name type="scientific">Periweissella fabalis</name>
    <dbReference type="NCBI Taxonomy" id="1070421"/>
    <lineage>
        <taxon>Bacteria</taxon>
        <taxon>Bacillati</taxon>
        <taxon>Bacillota</taxon>
        <taxon>Bacilli</taxon>
        <taxon>Lactobacillales</taxon>
        <taxon>Lactobacillaceae</taxon>
        <taxon>Periweissella</taxon>
    </lineage>
</organism>
<dbReference type="RefSeq" id="WP_168722571.1">
    <property type="nucleotide sequence ID" value="NZ_JAAXPN010000009.1"/>
</dbReference>